<dbReference type="GO" id="GO:0000978">
    <property type="term" value="F:RNA polymerase II cis-regulatory region sequence-specific DNA binding"/>
    <property type="evidence" value="ECO:0007669"/>
    <property type="project" value="TreeGrafter"/>
</dbReference>
<keyword evidence="7" id="KW-1185">Reference proteome</keyword>
<evidence type="ECO:0000256" key="2">
    <source>
        <dbReference type="ARBA" id="ARBA00023242"/>
    </source>
</evidence>
<evidence type="ECO:0000256" key="1">
    <source>
        <dbReference type="ARBA" id="ARBA00023125"/>
    </source>
</evidence>
<name>A0A0U1MCS1_TALIS</name>
<dbReference type="PROSITE" id="PS50118">
    <property type="entry name" value="HMG_BOX_2"/>
    <property type="match status" value="1"/>
</dbReference>
<feature type="region of interest" description="Disordered" evidence="4">
    <location>
        <begin position="26"/>
        <end position="86"/>
    </location>
</feature>
<dbReference type="EMBL" id="CVMT01000019">
    <property type="protein sequence ID" value="CRG92810.1"/>
    <property type="molecule type" value="Genomic_DNA"/>
</dbReference>
<evidence type="ECO:0000313" key="6">
    <source>
        <dbReference type="EMBL" id="CRG92810.1"/>
    </source>
</evidence>
<feature type="compositionally biased region" description="Polar residues" evidence="4">
    <location>
        <begin position="335"/>
        <end position="349"/>
    </location>
</feature>
<feature type="domain" description="HMG box" evidence="5">
    <location>
        <begin position="226"/>
        <end position="294"/>
    </location>
</feature>
<sequence>MDNEHGDQDIWESLIAEWEHEIAPGIQSSGVSFSDWHPAGLSGSRSPAQDLSSAKENTPKEKQTDASRPLSPPTNTETSGQHGTLQDDLERLKRELAEKSQMLAELVEYVDTSLQPWTVAITDAIKDLSARMGPHLRGLGMDLFATGLMYSWFQHARILELDPVSLSENPVKDEPVQTPVEKARHSPGPMSVLTKSLSHIPVRNMRAWVTRDIETRHKETAKNGRISRPMNSFLLYRSAYTERIKAWSADASHIVVSKISGQSWLKEPAHIREEYESLALIERHNHFMAYPNYKFTPKPRKKRKPPRDERSEGMKSNHPDAPCPSPAFSRRTKSSEPNSSYTSRASTPAESHGYSLGTYNPPSLQLSSETRFTAAPHISPSTEAGYNGFSPSGHQDLINAQYTTSSLARTPQYLQSSPSYPICHAAAHLEGPQSYPHILNSEVPGDYLYYISQLGIRQMHLSMNPNFIQTVANTDYETMGMYTTDSEEELRSS</sequence>
<dbReference type="STRING" id="28573.A0A0U1MCS1"/>
<dbReference type="AlphaFoldDB" id="A0A0U1MCS1"/>
<dbReference type="InterPro" id="IPR009071">
    <property type="entry name" value="HMG_box_dom"/>
</dbReference>
<feature type="compositionally biased region" description="Polar residues" evidence="4">
    <location>
        <begin position="73"/>
        <end position="84"/>
    </location>
</feature>
<evidence type="ECO:0000256" key="4">
    <source>
        <dbReference type="SAM" id="MobiDB-lite"/>
    </source>
</evidence>
<dbReference type="SUPFAM" id="SSF47095">
    <property type="entry name" value="HMG-box"/>
    <property type="match status" value="1"/>
</dbReference>
<proteinExistence type="predicted"/>
<dbReference type="CDD" id="cd01389">
    <property type="entry name" value="HMG-box_ROX1-like"/>
    <property type="match status" value="1"/>
</dbReference>
<accession>A0A0U1MCS1</accession>
<dbReference type="InterPro" id="IPR051356">
    <property type="entry name" value="SOX/SOX-like_TF"/>
</dbReference>
<reference evidence="6 7" key="1">
    <citation type="submission" date="2015-04" db="EMBL/GenBank/DDBJ databases">
        <authorList>
            <person name="Syromyatnikov M.Y."/>
            <person name="Popov V.N."/>
        </authorList>
    </citation>
    <scope>NUCLEOTIDE SEQUENCE [LARGE SCALE GENOMIC DNA]</scope>
    <source>
        <strain evidence="6">WF-38-12</strain>
    </source>
</reference>
<keyword evidence="2 3" id="KW-0539">Nucleus</keyword>
<dbReference type="InterPro" id="IPR036910">
    <property type="entry name" value="HMG_box_dom_sf"/>
</dbReference>
<feature type="compositionally biased region" description="Polar residues" evidence="4">
    <location>
        <begin position="43"/>
        <end position="56"/>
    </location>
</feature>
<feature type="DNA-binding region" description="HMG box" evidence="3">
    <location>
        <begin position="226"/>
        <end position="294"/>
    </location>
</feature>
<protein>
    <recommendedName>
        <fullName evidence="5">HMG box domain-containing protein</fullName>
    </recommendedName>
</protein>
<feature type="region of interest" description="Disordered" evidence="4">
    <location>
        <begin position="291"/>
        <end position="362"/>
    </location>
</feature>
<dbReference type="PANTHER" id="PTHR45789:SF2">
    <property type="entry name" value="FI18025P1"/>
    <property type="match status" value="1"/>
</dbReference>
<dbReference type="Gene3D" id="1.10.30.10">
    <property type="entry name" value="High mobility group box domain"/>
    <property type="match status" value="1"/>
</dbReference>
<evidence type="ECO:0000313" key="7">
    <source>
        <dbReference type="Proteomes" id="UP000054383"/>
    </source>
</evidence>
<dbReference type="GO" id="GO:0000981">
    <property type="term" value="F:DNA-binding transcription factor activity, RNA polymerase II-specific"/>
    <property type="evidence" value="ECO:0007669"/>
    <property type="project" value="TreeGrafter"/>
</dbReference>
<evidence type="ECO:0000256" key="3">
    <source>
        <dbReference type="PROSITE-ProRule" id="PRU00267"/>
    </source>
</evidence>
<dbReference type="Proteomes" id="UP000054383">
    <property type="component" value="Unassembled WGS sequence"/>
</dbReference>
<dbReference type="OrthoDB" id="4471361at2759"/>
<feature type="compositionally biased region" description="Basic and acidic residues" evidence="4">
    <location>
        <begin position="306"/>
        <end position="318"/>
    </location>
</feature>
<dbReference type="GO" id="GO:0005634">
    <property type="term" value="C:nucleus"/>
    <property type="evidence" value="ECO:0007669"/>
    <property type="project" value="UniProtKB-UniRule"/>
</dbReference>
<dbReference type="PANTHER" id="PTHR45789">
    <property type="entry name" value="FI18025P1"/>
    <property type="match status" value="1"/>
</dbReference>
<dbReference type="Pfam" id="PF00505">
    <property type="entry name" value="HMG_box"/>
    <property type="match status" value="1"/>
</dbReference>
<gene>
    <name evidence="6" type="ORF">PISL3812_09879</name>
</gene>
<dbReference type="SMART" id="SM00398">
    <property type="entry name" value="HMG"/>
    <property type="match status" value="1"/>
</dbReference>
<organism evidence="6 7">
    <name type="scientific">Talaromyces islandicus</name>
    <name type="common">Penicillium islandicum</name>
    <dbReference type="NCBI Taxonomy" id="28573"/>
    <lineage>
        <taxon>Eukaryota</taxon>
        <taxon>Fungi</taxon>
        <taxon>Dikarya</taxon>
        <taxon>Ascomycota</taxon>
        <taxon>Pezizomycotina</taxon>
        <taxon>Eurotiomycetes</taxon>
        <taxon>Eurotiomycetidae</taxon>
        <taxon>Eurotiales</taxon>
        <taxon>Trichocomaceae</taxon>
        <taxon>Talaromyces</taxon>
        <taxon>Talaromyces sect. Islandici</taxon>
    </lineage>
</organism>
<evidence type="ECO:0000259" key="5">
    <source>
        <dbReference type="PROSITE" id="PS50118"/>
    </source>
</evidence>
<keyword evidence="1 3" id="KW-0238">DNA-binding</keyword>